<dbReference type="AlphaFoldDB" id="A0A1Z3ML21"/>
<accession>A0A1Z3ML21</accession>
<keyword evidence="1" id="KW-0614">Plasmid</keyword>
<protein>
    <submittedName>
        <fullName evidence="1">Uncharacterized protein</fullName>
    </submittedName>
</protein>
<dbReference type="EMBL" id="KY623659">
    <property type="protein sequence ID" value="ASD48477.1"/>
    <property type="molecule type" value="Genomic_DNA"/>
</dbReference>
<evidence type="ECO:0000313" key="1">
    <source>
        <dbReference type="EMBL" id="ASD48477.1"/>
    </source>
</evidence>
<organism evidence="1">
    <name type="scientific">Alcaligenes faecalis</name>
    <dbReference type="NCBI Taxonomy" id="511"/>
    <lineage>
        <taxon>Bacteria</taxon>
        <taxon>Pseudomonadati</taxon>
        <taxon>Pseudomonadota</taxon>
        <taxon>Betaproteobacteria</taxon>
        <taxon>Burkholderiales</taxon>
        <taxon>Alcaligenaceae</taxon>
        <taxon>Alcaligenes</taxon>
    </lineage>
</organism>
<proteinExistence type="predicted"/>
<sequence>MINVQQTQTIKLRLWNGRDFKQKISAEHRDSLLEQAMDEVNRKVGDGFREGRFELSMETNDLFHCSWEAIFEHEVSE</sequence>
<reference evidence="1" key="1">
    <citation type="submission" date="2017-02" db="EMBL/GenBank/DDBJ databases">
        <title>Emergence of VIM metallo-beta-lactamase producing Alcaligenes faecalis in GAZA, Palestine.</title>
        <authorList>
            <person name="Al Laham N."/>
            <person name="Chavda K."/>
            <person name="Cienfuegos V."/>
            <person name="Kreiswirth B."/>
            <person name="Chen L."/>
        </authorList>
    </citation>
    <scope>NUCLEOTIDE SEQUENCE</scope>
    <source>
        <strain evidence="1">GZAF1</strain>
        <plasmid evidence="1">pGZAF1_VIM</plasmid>
    </source>
</reference>
<geneLocation type="plasmid" evidence="1">
    <name>pGZAF1_VIM</name>
</geneLocation>
<dbReference type="RefSeq" id="WP_086069986.1">
    <property type="nucleotide sequence ID" value="NZ_CP039545.1"/>
</dbReference>
<name>A0A1Z3ML21_ALCFA</name>